<organism evidence="2 3">
    <name type="scientific">Sphingobacterium lactis</name>
    <dbReference type="NCBI Taxonomy" id="797291"/>
    <lineage>
        <taxon>Bacteria</taxon>
        <taxon>Pseudomonadati</taxon>
        <taxon>Bacteroidota</taxon>
        <taxon>Sphingobacteriia</taxon>
        <taxon>Sphingobacteriales</taxon>
        <taxon>Sphingobacteriaceae</taxon>
        <taxon>Sphingobacterium</taxon>
    </lineage>
</organism>
<dbReference type="RefSeq" id="WP_103907871.1">
    <property type="nucleotide sequence ID" value="NZ_CP049246.1"/>
</dbReference>
<dbReference type="OrthoDB" id="705613at2"/>
<protein>
    <submittedName>
        <fullName evidence="2">Uncharacterized protein</fullName>
    </submittedName>
</protein>
<feature type="transmembrane region" description="Helical" evidence="1">
    <location>
        <begin position="79"/>
        <end position="97"/>
    </location>
</feature>
<evidence type="ECO:0000256" key="1">
    <source>
        <dbReference type="SAM" id="Phobius"/>
    </source>
</evidence>
<reference evidence="3" key="1">
    <citation type="submission" date="2016-10" db="EMBL/GenBank/DDBJ databases">
        <authorList>
            <person name="Varghese N."/>
            <person name="Submissions S."/>
        </authorList>
    </citation>
    <scope>NUCLEOTIDE SEQUENCE [LARGE SCALE GENOMIC DNA]</scope>
    <source>
        <strain evidence="3">DSM 22361</strain>
    </source>
</reference>
<sequence length="200" mass="23133">MSKILLIAILLGVLIYFISRRLMMSNKSTAVQRSTKQGFVLIESSVPILQRIIKNTIYTVAIGAILFVITIVLAMKVKIILFALPISLYLMSQFFLLNNQLKYAKDQRIWFNPNTNDVQVEWLSGNRMGFNLLRDVQHVRAVRSVQKNRQVLFGYYELTVQQQPIYIPFIIEDNQVNAGFFRTLKENYPVDPKSSLFPII</sequence>
<evidence type="ECO:0000313" key="3">
    <source>
        <dbReference type="Proteomes" id="UP000236731"/>
    </source>
</evidence>
<keyword evidence="1" id="KW-0472">Membrane</keyword>
<dbReference type="EMBL" id="FNUT01000017">
    <property type="protein sequence ID" value="SEG74076.1"/>
    <property type="molecule type" value="Genomic_DNA"/>
</dbReference>
<proteinExistence type="predicted"/>
<dbReference type="Proteomes" id="UP000236731">
    <property type="component" value="Unassembled WGS sequence"/>
</dbReference>
<evidence type="ECO:0000313" key="2">
    <source>
        <dbReference type="EMBL" id="SEG74076.1"/>
    </source>
</evidence>
<gene>
    <name evidence="2" type="ORF">SAMN05421877_11711</name>
</gene>
<keyword evidence="1" id="KW-0812">Transmembrane</keyword>
<keyword evidence="1" id="KW-1133">Transmembrane helix</keyword>
<feature type="transmembrane region" description="Helical" evidence="1">
    <location>
        <begin position="57"/>
        <end position="74"/>
    </location>
</feature>
<accession>A0A1H6CNL7</accession>
<name>A0A1H6CNL7_9SPHI</name>
<dbReference type="AlphaFoldDB" id="A0A1H6CNL7"/>
<keyword evidence="3" id="KW-1185">Reference proteome</keyword>